<dbReference type="GO" id="GO:0016139">
    <property type="term" value="P:glycoside catabolic process"/>
    <property type="evidence" value="ECO:0007669"/>
    <property type="project" value="TreeGrafter"/>
</dbReference>
<dbReference type="InterPro" id="IPR031919">
    <property type="entry name" value="Fucosidase_C"/>
</dbReference>
<gene>
    <name evidence="11" type="ORF">SAMN05421820_101330</name>
</gene>
<dbReference type="GO" id="GO:0004560">
    <property type="term" value="F:alpha-L-fucosidase activity"/>
    <property type="evidence" value="ECO:0007669"/>
    <property type="project" value="InterPro"/>
</dbReference>
<dbReference type="Pfam" id="PF16757">
    <property type="entry name" value="Fucosidase_C"/>
    <property type="match status" value="1"/>
</dbReference>
<proteinExistence type="inferred from homology"/>
<dbReference type="EMBL" id="FNGY01000001">
    <property type="protein sequence ID" value="SDL39301.1"/>
    <property type="molecule type" value="Genomic_DNA"/>
</dbReference>
<dbReference type="Gene3D" id="2.60.40.1180">
    <property type="entry name" value="Golgi alpha-mannosidase II"/>
    <property type="match status" value="1"/>
</dbReference>
<evidence type="ECO:0000256" key="8">
    <source>
        <dbReference type="SAM" id="SignalP"/>
    </source>
</evidence>
<evidence type="ECO:0000259" key="9">
    <source>
        <dbReference type="Pfam" id="PF01120"/>
    </source>
</evidence>
<evidence type="ECO:0000259" key="10">
    <source>
        <dbReference type="Pfam" id="PF16757"/>
    </source>
</evidence>
<evidence type="ECO:0000256" key="5">
    <source>
        <dbReference type="ARBA" id="ARBA00022801"/>
    </source>
</evidence>
<keyword evidence="4 8" id="KW-0732">Signal</keyword>
<evidence type="ECO:0000256" key="4">
    <source>
        <dbReference type="ARBA" id="ARBA00022729"/>
    </source>
</evidence>
<keyword evidence="5" id="KW-0378">Hydrolase</keyword>
<organism evidence="11 12">
    <name type="scientific">Pedobacter steynii</name>
    <dbReference type="NCBI Taxonomy" id="430522"/>
    <lineage>
        <taxon>Bacteria</taxon>
        <taxon>Pseudomonadati</taxon>
        <taxon>Bacteroidota</taxon>
        <taxon>Sphingobacteriia</taxon>
        <taxon>Sphingobacteriales</taxon>
        <taxon>Sphingobacteriaceae</taxon>
        <taxon>Pedobacter</taxon>
    </lineage>
</organism>
<dbReference type="Pfam" id="PF01120">
    <property type="entry name" value="Alpha_L_fucos"/>
    <property type="match status" value="1"/>
</dbReference>
<feature type="domain" description="Alpha-L-fucosidase C-terminal" evidence="10">
    <location>
        <begin position="374"/>
        <end position="451"/>
    </location>
</feature>
<dbReference type="Proteomes" id="UP000183200">
    <property type="component" value="Unassembled WGS sequence"/>
</dbReference>
<evidence type="ECO:0000256" key="1">
    <source>
        <dbReference type="ARBA" id="ARBA00004071"/>
    </source>
</evidence>
<dbReference type="OrthoDB" id="107551at2"/>
<keyword evidence="6" id="KW-0326">Glycosidase</keyword>
<evidence type="ECO:0000256" key="6">
    <source>
        <dbReference type="ARBA" id="ARBA00023295"/>
    </source>
</evidence>
<accession>A0A1G9JPC2</accession>
<evidence type="ECO:0000256" key="3">
    <source>
        <dbReference type="ARBA" id="ARBA00012662"/>
    </source>
</evidence>
<dbReference type="Gene3D" id="3.20.20.80">
    <property type="entry name" value="Glycosidases"/>
    <property type="match status" value="1"/>
</dbReference>
<evidence type="ECO:0000313" key="11">
    <source>
        <dbReference type="EMBL" id="SDL39301.1"/>
    </source>
</evidence>
<feature type="domain" description="Glycoside hydrolase family 29 N-terminal" evidence="9">
    <location>
        <begin position="26"/>
        <end position="337"/>
    </location>
</feature>
<dbReference type="InterPro" id="IPR017853">
    <property type="entry name" value="GH"/>
</dbReference>
<dbReference type="PANTHER" id="PTHR10030">
    <property type="entry name" value="ALPHA-L-FUCOSIDASE"/>
    <property type="match status" value="1"/>
</dbReference>
<reference evidence="12" key="1">
    <citation type="submission" date="2016-10" db="EMBL/GenBank/DDBJ databases">
        <authorList>
            <person name="Varghese N."/>
            <person name="Submissions S."/>
        </authorList>
    </citation>
    <scope>NUCLEOTIDE SEQUENCE [LARGE SCALE GENOMIC DNA]</scope>
    <source>
        <strain evidence="12">DSM 19110</strain>
    </source>
</reference>
<dbReference type="InterPro" id="IPR057739">
    <property type="entry name" value="Glyco_hydro_29_N"/>
</dbReference>
<comment type="function">
    <text evidence="1">Alpha-L-fucosidase is responsible for hydrolyzing the alpha-1,6-linked fucose joined to the reducing-end N-acetylglucosamine of the carbohydrate moieties of glycoproteins.</text>
</comment>
<evidence type="ECO:0000256" key="2">
    <source>
        <dbReference type="ARBA" id="ARBA00007951"/>
    </source>
</evidence>
<dbReference type="GO" id="GO:0005764">
    <property type="term" value="C:lysosome"/>
    <property type="evidence" value="ECO:0007669"/>
    <property type="project" value="TreeGrafter"/>
</dbReference>
<evidence type="ECO:0000256" key="7">
    <source>
        <dbReference type="PIRSR" id="PIRSR001092-1"/>
    </source>
</evidence>
<name>A0A1G9JPC2_9SPHI</name>
<dbReference type="SMART" id="SM00812">
    <property type="entry name" value="Alpha_L_fucos"/>
    <property type="match status" value="1"/>
</dbReference>
<dbReference type="InterPro" id="IPR013780">
    <property type="entry name" value="Glyco_hydro_b"/>
</dbReference>
<dbReference type="InterPro" id="IPR000933">
    <property type="entry name" value="Glyco_hydro_29"/>
</dbReference>
<dbReference type="InterPro" id="IPR016286">
    <property type="entry name" value="FUC_metazoa-typ"/>
</dbReference>
<dbReference type="PANTHER" id="PTHR10030:SF37">
    <property type="entry name" value="ALPHA-L-FUCOSIDASE-RELATED"/>
    <property type="match status" value="1"/>
</dbReference>
<dbReference type="SUPFAM" id="SSF51445">
    <property type="entry name" value="(Trans)glycosidases"/>
    <property type="match status" value="1"/>
</dbReference>
<dbReference type="RefSeq" id="WP_074604328.1">
    <property type="nucleotide sequence ID" value="NZ_FNGY01000001.1"/>
</dbReference>
<keyword evidence="12" id="KW-1185">Reference proteome</keyword>
<feature type="site" description="May be important for catalysis" evidence="7">
    <location>
        <position position="269"/>
    </location>
</feature>
<comment type="similarity">
    <text evidence="2">Belongs to the glycosyl hydrolase 29 family.</text>
</comment>
<sequence>MKKTIQSIICLVMFCNLAFAQSNHDKLQWWKEARFGLFLHWGLYSIGEWNGKPQKGNEHFMFAERIPLKTYAAIGESFNPVKFNAEEWVKYAKAAGMKYIVITAKHHDGFAMFNSPSDTFNIVKATPFHHDPMKDLALACKKYGLKMCFYYSLGRDWASPDATWAHEGSKSGNTWDFPDEKVKDYNKYIENKVKPQLRELLTQYGPIGVIWFDTPEGTTPAQSESLRKLILSLQPNCIVNSRVGNGFGDYAVSEQKILAGAELKPWESCITMSGKWGFSKFDKAWKSPELLVRNLVEIVCKGGNLLLNIGPNSLGEFPDQSIQNLSAIGHWMKLNGEAIYGTKPWSSLNEYALNATDNHKDVMGKSGNDFTSKKISPDLYFNQKGNHIYVFARSWTATEIVSETLGQIKNIKDITLPGSKEKVKWEMKADRLIISLPEQAIPEIPVYVFKISTR</sequence>
<dbReference type="GO" id="GO:0006004">
    <property type="term" value="P:fucose metabolic process"/>
    <property type="evidence" value="ECO:0007669"/>
    <property type="project" value="InterPro"/>
</dbReference>
<dbReference type="PIRSF" id="PIRSF001092">
    <property type="entry name" value="Alpha-L-fucosidase"/>
    <property type="match status" value="1"/>
</dbReference>
<dbReference type="AlphaFoldDB" id="A0A1G9JPC2"/>
<dbReference type="PRINTS" id="PR00741">
    <property type="entry name" value="GLHYDRLASE29"/>
</dbReference>
<evidence type="ECO:0000313" key="12">
    <source>
        <dbReference type="Proteomes" id="UP000183200"/>
    </source>
</evidence>
<feature type="signal peptide" evidence="8">
    <location>
        <begin position="1"/>
        <end position="20"/>
    </location>
</feature>
<dbReference type="EC" id="3.2.1.51" evidence="3"/>
<feature type="chain" id="PRO_5010161613" description="alpha-L-fucosidase" evidence="8">
    <location>
        <begin position="21"/>
        <end position="454"/>
    </location>
</feature>
<protein>
    <recommendedName>
        <fullName evidence="3">alpha-L-fucosidase</fullName>
        <ecNumber evidence="3">3.2.1.51</ecNumber>
    </recommendedName>
</protein>